<evidence type="ECO:0000313" key="2">
    <source>
        <dbReference type="Proteomes" id="UP000003163"/>
    </source>
</evidence>
<reference evidence="1 2" key="1">
    <citation type="submission" date="2011-08" db="EMBL/GenBank/DDBJ databases">
        <authorList>
            <person name="Liu Z.J."/>
            <person name="Shi F.L."/>
            <person name="Lu J.Q."/>
            <person name="Li M."/>
            <person name="Wang Z.L."/>
        </authorList>
    </citation>
    <scope>NUCLEOTIDE SEQUENCE [LARGE SCALE GENOMIC DNA]</scope>
    <source>
        <strain evidence="1 2">USNM 41457</strain>
    </source>
</reference>
<sequence length="175" mass="20831">MDIITSVIYSNYWAAFLYFNGFFHLKSTERPTEILTLPNTTETVQSTPTTTNAPISSSDLKRFGETRLKYNLWDFFYQNRFEIRECTVTDYRQVPYIGRIVLNNNILQLLFPNSDISNKDYDFKSYSELSKLTRIQGADCQYFYKIAFVDVSRKRSKQKKFRKEKQREEIRQSIS</sequence>
<comment type="caution">
    <text evidence="1">The sequence shown here is derived from an EMBL/GenBank/DDBJ whole genome shotgun (WGS) entry which is preliminary data.</text>
</comment>
<evidence type="ECO:0000313" key="1">
    <source>
        <dbReference type="EMBL" id="EJW03080.1"/>
    </source>
</evidence>
<protein>
    <submittedName>
        <fullName evidence="1">Uncharacterized protein</fullName>
    </submittedName>
</protein>
<organism evidence="1 2">
    <name type="scientific">Edhazardia aedis (strain USNM 41457)</name>
    <name type="common">Microsporidian parasite</name>
    <dbReference type="NCBI Taxonomy" id="1003232"/>
    <lineage>
        <taxon>Eukaryota</taxon>
        <taxon>Fungi</taxon>
        <taxon>Fungi incertae sedis</taxon>
        <taxon>Microsporidia</taxon>
        <taxon>Edhazardia</taxon>
    </lineage>
</organism>
<dbReference type="VEuPathDB" id="MicrosporidiaDB:EDEG_02559"/>
<dbReference type="Proteomes" id="UP000003163">
    <property type="component" value="Unassembled WGS sequence"/>
</dbReference>
<reference evidence="2" key="2">
    <citation type="submission" date="2015-07" db="EMBL/GenBank/DDBJ databases">
        <title>Contrasting host-pathogen interactions and genome evolution in two generalist and specialist microsporidian pathogens of mosquitoes.</title>
        <authorList>
            <consortium name="The Broad Institute Genomics Platform"/>
            <consortium name="The Broad Institute Genome Sequencing Center for Infectious Disease"/>
            <person name="Cuomo C.A."/>
            <person name="Sanscrainte N.D."/>
            <person name="Goldberg J.M."/>
            <person name="Heiman D."/>
            <person name="Young S."/>
            <person name="Zeng Q."/>
            <person name="Becnel J.J."/>
            <person name="Birren B.W."/>
        </authorList>
    </citation>
    <scope>NUCLEOTIDE SEQUENCE [LARGE SCALE GENOMIC DNA]</scope>
    <source>
        <strain evidence="2">USNM 41457</strain>
    </source>
</reference>
<name>J9DKH0_EDHAE</name>
<dbReference type="HOGENOM" id="CLU_1532527_0_0_1"/>
<proteinExistence type="predicted"/>
<dbReference type="EMBL" id="AFBI03000046">
    <property type="protein sequence ID" value="EJW03080.1"/>
    <property type="molecule type" value="Genomic_DNA"/>
</dbReference>
<dbReference type="AlphaFoldDB" id="J9DKH0"/>
<keyword evidence="2" id="KW-1185">Reference proteome</keyword>
<accession>J9DKH0</accession>
<gene>
    <name evidence="1" type="ORF">EDEG_02559</name>
</gene>
<dbReference type="InParanoid" id="J9DKH0"/>